<proteinExistence type="inferred from homology"/>
<name>A0ABT0JZJ8_9ACTN</name>
<evidence type="ECO:0000256" key="5">
    <source>
        <dbReference type="ARBA" id="ARBA00023002"/>
    </source>
</evidence>
<dbReference type="Pfam" id="PF13450">
    <property type="entry name" value="NAD_binding_8"/>
    <property type="match status" value="1"/>
</dbReference>
<evidence type="ECO:0000256" key="2">
    <source>
        <dbReference type="ARBA" id="ARBA00010139"/>
    </source>
</evidence>
<dbReference type="Proteomes" id="UP001201873">
    <property type="component" value="Unassembled WGS sequence"/>
</dbReference>
<keyword evidence="3" id="KW-0285">Flavoprotein</keyword>
<dbReference type="InterPro" id="IPR051820">
    <property type="entry name" value="FAD-binding_MO"/>
</dbReference>
<dbReference type="RefSeq" id="WP_248824938.1">
    <property type="nucleotide sequence ID" value="NZ_JALKFT010000011.1"/>
</dbReference>
<dbReference type="PANTHER" id="PTHR43872">
    <property type="entry name" value="MONOOXYGENASE, PUTATIVE (AFU_ORTHOLOGUE AFUA_8G02570)-RELATED"/>
    <property type="match status" value="1"/>
</dbReference>
<dbReference type="PANTHER" id="PTHR43872:SF1">
    <property type="entry name" value="MONOOXYGENASE, PUTATIVE (AFU_ORTHOLOGUE AFUA_8G02570)-RELATED"/>
    <property type="match status" value="1"/>
</dbReference>
<evidence type="ECO:0000313" key="7">
    <source>
        <dbReference type="EMBL" id="MCK9876714.1"/>
    </source>
</evidence>
<reference evidence="7 8" key="1">
    <citation type="submission" date="2022-04" db="EMBL/GenBank/DDBJ databases">
        <title>Genome diversity in the genus Frankia.</title>
        <authorList>
            <person name="Carlos-Shanley C."/>
            <person name="Hahn D."/>
        </authorList>
    </citation>
    <scope>NUCLEOTIDE SEQUENCE [LARGE SCALE GENOMIC DNA]</scope>
    <source>
        <strain evidence="7 8">Ag45/Mut15</strain>
    </source>
</reference>
<evidence type="ECO:0000313" key="8">
    <source>
        <dbReference type="Proteomes" id="UP001201873"/>
    </source>
</evidence>
<keyword evidence="4" id="KW-0274">FAD</keyword>
<dbReference type="SUPFAM" id="SSF51905">
    <property type="entry name" value="FAD/NAD(P)-binding domain"/>
    <property type="match status" value="2"/>
</dbReference>
<dbReference type="InterPro" id="IPR020946">
    <property type="entry name" value="Flavin_mOase-like"/>
</dbReference>
<dbReference type="Gene3D" id="3.50.50.60">
    <property type="entry name" value="FAD/NAD(P)-binding domain"/>
    <property type="match status" value="3"/>
</dbReference>
<evidence type="ECO:0000256" key="3">
    <source>
        <dbReference type="ARBA" id="ARBA00022630"/>
    </source>
</evidence>
<evidence type="ECO:0000256" key="1">
    <source>
        <dbReference type="ARBA" id="ARBA00001974"/>
    </source>
</evidence>
<keyword evidence="6" id="KW-0503">Monooxygenase</keyword>
<dbReference type="PRINTS" id="PR00411">
    <property type="entry name" value="PNDRDTASEI"/>
</dbReference>
<dbReference type="EMBL" id="JALKFT010000011">
    <property type="protein sequence ID" value="MCK9876714.1"/>
    <property type="molecule type" value="Genomic_DNA"/>
</dbReference>
<comment type="similarity">
    <text evidence="2">Belongs to the FAD-binding monooxygenase family.</text>
</comment>
<comment type="caution">
    <text evidence="7">The sequence shown here is derived from an EMBL/GenBank/DDBJ whole genome shotgun (WGS) entry which is preliminary data.</text>
</comment>
<protein>
    <submittedName>
        <fullName evidence="7">NAD(P)/FAD-dependent oxidoreductase</fullName>
    </submittedName>
</protein>
<comment type="cofactor">
    <cofactor evidence="1">
        <name>FAD</name>
        <dbReference type="ChEBI" id="CHEBI:57692"/>
    </cofactor>
</comment>
<keyword evidence="5" id="KW-0560">Oxidoreductase</keyword>
<dbReference type="InterPro" id="IPR036188">
    <property type="entry name" value="FAD/NAD-bd_sf"/>
</dbReference>
<dbReference type="Pfam" id="PF00743">
    <property type="entry name" value="FMO-like"/>
    <property type="match status" value="1"/>
</dbReference>
<organism evidence="7 8">
    <name type="scientific">Frankia umida</name>
    <dbReference type="NCBI Taxonomy" id="573489"/>
    <lineage>
        <taxon>Bacteria</taxon>
        <taxon>Bacillati</taxon>
        <taxon>Actinomycetota</taxon>
        <taxon>Actinomycetes</taxon>
        <taxon>Frankiales</taxon>
        <taxon>Frankiaceae</taxon>
        <taxon>Frankia</taxon>
    </lineage>
</organism>
<sequence>MGVETDGATKPSQAPEHLDVLIVGAGVSGLGAAYHLRRDHSGRRIAILEARDTLGGTWDLFRYPGVRADTDMHTFGYAFAPWRGEARLADGAEILAYLRATAADLGLDRAIRLRTRVLGAAWSSARSRWTVETADSGTGERRTLTCAWLVCATGYFRYDEGHTPYFEGSEKFRGRIVHPQHWPADLDHAGKRVVVIGSGATAVTLVPALADTAAHVTMLQRTPSYILAIPARDRVVAALRRAFGDRRAHTVARTLYLLRQQALWLFCQRFPAVARWFIRRCTARRLPAGYPVDLHFNPPYGPWDQRLCLAPGGDLFAAISRGTASVRTDTIATFTEDGLLLASGERLAADIIVTATGLNVEALGDVRVTVDDTPVNLADTVVYKGLLLSGVPNLAYLVGYTHASWTLRIGLSGEYLSRLLTHMDAHGHTTARPEVGDPPLTTRPFLDLAAGYLTRVVPALPRQGDRAPWRTSTDYLGDVRLLRHQPIENNELRMS</sequence>
<gene>
    <name evidence="7" type="ORF">MXD59_13155</name>
</gene>
<evidence type="ECO:0000256" key="6">
    <source>
        <dbReference type="ARBA" id="ARBA00023033"/>
    </source>
</evidence>
<accession>A0ABT0JZJ8</accession>
<keyword evidence="8" id="KW-1185">Reference proteome</keyword>
<evidence type="ECO:0000256" key="4">
    <source>
        <dbReference type="ARBA" id="ARBA00022827"/>
    </source>
</evidence>